<feature type="region of interest" description="Disordered" evidence="1">
    <location>
        <begin position="354"/>
        <end position="461"/>
    </location>
</feature>
<dbReference type="VEuPathDB" id="TriTrypDB:LtaPh_2001400"/>
<gene>
    <name evidence="2" type="ORF">LtaPh_2001400</name>
</gene>
<accession>A0A640KFV1</accession>
<feature type="compositionally biased region" description="Polar residues" evidence="1">
    <location>
        <begin position="674"/>
        <end position="714"/>
    </location>
</feature>
<feature type="compositionally biased region" description="Polar residues" evidence="1">
    <location>
        <begin position="422"/>
        <end position="433"/>
    </location>
</feature>
<reference evidence="2" key="1">
    <citation type="submission" date="2019-11" db="EMBL/GenBank/DDBJ databases">
        <title>Leishmania tarentolae CDS.</title>
        <authorList>
            <person name="Goto Y."/>
            <person name="Yamagishi J."/>
        </authorList>
    </citation>
    <scope>NUCLEOTIDE SEQUENCE [LARGE SCALE GENOMIC DNA]</scope>
    <source>
        <strain evidence="2">Parrot Tar II</strain>
    </source>
</reference>
<dbReference type="Proteomes" id="UP000419144">
    <property type="component" value="Unassembled WGS sequence"/>
</dbReference>
<proteinExistence type="predicted"/>
<comment type="caution">
    <text evidence="2">The sequence shown here is derived from an EMBL/GenBank/DDBJ whole genome shotgun (WGS) entry which is preliminary data.</text>
</comment>
<dbReference type="EMBL" id="BLBS01000025">
    <property type="protein sequence ID" value="GET88071.1"/>
    <property type="molecule type" value="Genomic_DNA"/>
</dbReference>
<evidence type="ECO:0000313" key="2">
    <source>
        <dbReference type="EMBL" id="GET88071.1"/>
    </source>
</evidence>
<dbReference type="PANTHER" id="PTHR24216">
    <property type="entry name" value="PAXILLIN-RELATED"/>
    <property type="match status" value="1"/>
</dbReference>
<sequence length="1347" mass="145146">MSSSLCASLLLPPAPFLSRGVCVSSHLSGVFVCMHIGCTLLLNSKSPHLRSSERPAFYSLPSISRRGDTTRLPPPCYCRIALRELKAWSRALKGGRVPKGSVVHPPHLYLFLSFLHTTGGSASTRLSVRRRSMKCVLVVHSVDERTQRSCDLPDGVSTQEQLRTFLQSQDLRLESVDFTFTVSLVETKSGVAAKGEKAVRRTDADVLKLLKAAKKQMATHVLTFEVTISASSSSCRRMSSFLSSEYVVDKDLVTLHVFAPLTSPSSGNSPDYQEKMFIIPTRFVLESLTRAVEDTLRAKHTNGGMKLALYMMPQQPNVDQVEIKDDMAALQLLRRHASQRTPVRLTYTILARTPKVSSAHMSRRTSQQQFTAPHSPLPPQRSNEAPNKPTLHIPSLSKLASESSSQSQRGPASQAPSERKGTTSSPWPSREVTSPSSSAPLGSSQPAEASCPSSAKSEHTPHRVFLRESAIPATQYDARVQVRADPSESASAADLLHEMHFVYTKKEAQLWQRFAMECEAAVGAEPATHLLVLSNDLSVRLDTDSVLREWLALAKESQQPLRVRLSRCHPAPPTPVKADAPAARAPELPADDGDTVSAGLDVFTPHAAECDSSPVCSNKLKRNMALSRQSGSAVLSPDTAAAAAFSPLPPHNGSTSSSSRTARRGVLSQERSHASLQDISSSSLQKDSLTKMGSVQSSTRYTAVSPHSPSSTVGTECGKDSRMRTSEEVTVEADAPPLVTRTTAGTSVTDLTDACLSCVCECDSDDTSSVRFQVSARWGAEQRMMLFRLREDTTLHDLRCAVLDAFCGGVTATDDVPSLTMEICYAAAGRKMRLLLENEAQLPYLRRGLLVDSAEVYITAPPTPPPPRSAEKVGGTTDDTAQVAAGVLQLLANSVVQHLGSCPPLSSAEISDLMRTQLGKQAAAEPFSGFLDRAAATPFDVPTPDPDSSVSWGVHVLPWISSVLSGIQAPPSAVTEIAVEVASSLLRSLLYASDFLLDQFAASVRVAADGDAGSDVGSADTTVPLSLAVLWGDAGLETPQSSSRAAWNPFRATYIGCRSGWRAAYEAAPASVLDLIAAGVMDGVWAFPHCRDAQADMVWQRSLTQAHRDCCESINPTELERYLKSGDCSSGEGEVDYRGVILSCVGALLAPLSTPVSDYAEWLTQHFRGKVATVLYANMIDYDARSTLPIFHVTQLSWILLHPQLRRISGSVSSLTTLQRLHVWALLATVRSCQRLNVPFPPCPLLHVHKASPLPFARSAFPEAVAADTPEVNMETLSSMPGVCVQPPCDAAAADTTSAALLRPSPPSAGASPQTAYMEAPRKVQYVCKYNFDALRRLTHRSGNSGG</sequence>
<organism evidence="2 3">
    <name type="scientific">Leishmania tarentolae</name>
    <name type="common">Sauroleishmania tarentolae</name>
    <dbReference type="NCBI Taxonomy" id="5689"/>
    <lineage>
        <taxon>Eukaryota</taxon>
        <taxon>Discoba</taxon>
        <taxon>Euglenozoa</taxon>
        <taxon>Kinetoplastea</taxon>
        <taxon>Metakinetoplastina</taxon>
        <taxon>Trypanosomatida</taxon>
        <taxon>Trypanosomatidae</taxon>
        <taxon>Leishmaniinae</taxon>
        <taxon>Leishmania</taxon>
        <taxon>lizard Leishmania</taxon>
    </lineage>
</organism>
<protein>
    <submittedName>
        <fullName evidence="2">Uncharacterized protein</fullName>
    </submittedName>
</protein>
<name>A0A640KFV1_LEITA</name>
<keyword evidence="3" id="KW-1185">Reference proteome</keyword>
<feature type="compositionally biased region" description="Polar residues" evidence="1">
    <location>
        <begin position="355"/>
        <end position="372"/>
    </location>
</feature>
<dbReference type="OrthoDB" id="273742at2759"/>
<feature type="region of interest" description="Disordered" evidence="1">
    <location>
        <begin position="643"/>
        <end position="735"/>
    </location>
</feature>
<feature type="compositionally biased region" description="Low complexity" evidence="1">
    <location>
        <begin position="434"/>
        <end position="446"/>
    </location>
</feature>
<feature type="compositionally biased region" description="Low complexity" evidence="1">
    <location>
        <begin position="394"/>
        <end position="416"/>
    </location>
</feature>
<evidence type="ECO:0000256" key="1">
    <source>
        <dbReference type="SAM" id="MobiDB-lite"/>
    </source>
</evidence>
<feature type="compositionally biased region" description="Basic and acidic residues" evidence="1">
    <location>
        <begin position="717"/>
        <end position="727"/>
    </location>
</feature>
<feature type="region of interest" description="Disordered" evidence="1">
    <location>
        <begin position="570"/>
        <end position="592"/>
    </location>
</feature>
<evidence type="ECO:0000313" key="3">
    <source>
        <dbReference type="Proteomes" id="UP000419144"/>
    </source>
</evidence>